<protein>
    <submittedName>
        <fullName evidence="1">Uncharacterized protein</fullName>
    </submittedName>
</protein>
<comment type="caution">
    <text evidence="1">The sequence shown here is derived from an EMBL/GenBank/DDBJ whole genome shotgun (WGS) entry which is preliminary data.</text>
</comment>
<dbReference type="Gene3D" id="3.20.20.70">
    <property type="entry name" value="Aldolase class I"/>
    <property type="match status" value="1"/>
</dbReference>
<dbReference type="Proteomes" id="UP000321328">
    <property type="component" value="Unassembled WGS sequence"/>
</dbReference>
<evidence type="ECO:0000313" key="2">
    <source>
        <dbReference type="Proteomes" id="UP000321328"/>
    </source>
</evidence>
<name>A0A511D8J5_9PSEU</name>
<accession>A0A511D8J5</accession>
<proteinExistence type="predicted"/>
<dbReference type="PANTHER" id="PTHR32332">
    <property type="entry name" value="2-NITROPROPANE DIOXYGENASE"/>
    <property type="match status" value="1"/>
</dbReference>
<organism evidence="1 2">
    <name type="scientific">Pseudonocardia asaccharolytica DSM 44247 = NBRC 16224</name>
    <dbReference type="NCBI Taxonomy" id="1123024"/>
    <lineage>
        <taxon>Bacteria</taxon>
        <taxon>Bacillati</taxon>
        <taxon>Actinomycetota</taxon>
        <taxon>Actinomycetes</taxon>
        <taxon>Pseudonocardiales</taxon>
        <taxon>Pseudonocardiaceae</taxon>
        <taxon>Pseudonocardia</taxon>
    </lineage>
</organism>
<dbReference type="Pfam" id="PF03060">
    <property type="entry name" value="NMO"/>
    <property type="match status" value="1"/>
</dbReference>
<dbReference type="AlphaFoldDB" id="A0A511D8J5"/>
<dbReference type="InterPro" id="IPR013785">
    <property type="entry name" value="Aldolase_TIM"/>
</dbReference>
<reference evidence="1 2" key="1">
    <citation type="submission" date="2019-07" db="EMBL/GenBank/DDBJ databases">
        <title>Whole genome shotgun sequence of Pseudonocardia asaccharolytica NBRC 16224.</title>
        <authorList>
            <person name="Hosoyama A."/>
            <person name="Uohara A."/>
            <person name="Ohji S."/>
            <person name="Ichikawa N."/>
        </authorList>
    </citation>
    <scope>NUCLEOTIDE SEQUENCE [LARGE SCALE GENOMIC DNA]</scope>
    <source>
        <strain evidence="1 2">NBRC 16224</strain>
    </source>
</reference>
<gene>
    <name evidence="1" type="ORF">PA7_30950</name>
</gene>
<dbReference type="RefSeq" id="WP_051231991.1">
    <property type="nucleotide sequence ID" value="NZ_AUII01000001.1"/>
</dbReference>
<evidence type="ECO:0000313" key="1">
    <source>
        <dbReference type="EMBL" id="GEL19258.1"/>
    </source>
</evidence>
<dbReference type="STRING" id="1123024.GCA_000423625_00022"/>
<keyword evidence="2" id="KW-1185">Reference proteome</keyword>
<dbReference type="SUPFAM" id="SSF51412">
    <property type="entry name" value="Inosine monophosphate dehydrogenase (IMPDH)"/>
    <property type="match status" value="1"/>
</dbReference>
<dbReference type="EMBL" id="BJVI01000034">
    <property type="protein sequence ID" value="GEL19258.1"/>
    <property type="molecule type" value="Genomic_DNA"/>
</dbReference>
<sequence>MRVGNPYLLRELLAALRADGVDIERADADRVRELGPASVSAAVLRRLGPDAGRLARAVALLGSATPLRHAAALAELDPAMDRAQAEAAVEVLIAQGSEAGGHGGWVSTMVVVAQVVDVAGAVPVLAAGGIADGRGLAAALALGAQGVSMGTRFLASTEASVHRDRKQRILAADALDAVKVVDGNALLPPYSRPGVRTEGRARRTPLIDLLREHPKQVDPAVAGPELLAAIRRGRGDEYLPFAGQSVELIHELLPAAEIVRRVVEEAEAALADAAVHVK</sequence>